<feature type="region of interest" description="Disordered" evidence="1">
    <location>
        <begin position="38"/>
        <end position="230"/>
    </location>
</feature>
<dbReference type="Gramene" id="GBG83010">
    <property type="protein sequence ID" value="GBG83010"/>
    <property type="gene ID" value="CBR_g36629"/>
</dbReference>
<evidence type="ECO:0000313" key="3">
    <source>
        <dbReference type="Proteomes" id="UP000265515"/>
    </source>
</evidence>
<gene>
    <name evidence="2" type="ORF">CBR_g36629</name>
</gene>
<feature type="compositionally biased region" description="Acidic residues" evidence="1">
    <location>
        <begin position="164"/>
        <end position="173"/>
    </location>
</feature>
<feature type="compositionally biased region" description="Basic and acidic residues" evidence="1">
    <location>
        <begin position="42"/>
        <end position="63"/>
    </location>
</feature>
<organism evidence="2 3">
    <name type="scientific">Chara braunii</name>
    <name type="common">Braun's stonewort</name>
    <dbReference type="NCBI Taxonomy" id="69332"/>
    <lineage>
        <taxon>Eukaryota</taxon>
        <taxon>Viridiplantae</taxon>
        <taxon>Streptophyta</taxon>
        <taxon>Charophyceae</taxon>
        <taxon>Charales</taxon>
        <taxon>Characeae</taxon>
        <taxon>Chara</taxon>
    </lineage>
</organism>
<comment type="caution">
    <text evidence="2">The sequence shown here is derived from an EMBL/GenBank/DDBJ whole genome shotgun (WGS) entry which is preliminary data.</text>
</comment>
<reference evidence="2 3" key="1">
    <citation type="journal article" date="2018" name="Cell">
        <title>The Chara Genome: Secondary Complexity and Implications for Plant Terrestrialization.</title>
        <authorList>
            <person name="Nishiyama T."/>
            <person name="Sakayama H."/>
            <person name="Vries J.D."/>
            <person name="Buschmann H."/>
            <person name="Saint-Marcoux D."/>
            <person name="Ullrich K.K."/>
            <person name="Haas F.B."/>
            <person name="Vanderstraeten L."/>
            <person name="Becker D."/>
            <person name="Lang D."/>
            <person name="Vosolsobe S."/>
            <person name="Rombauts S."/>
            <person name="Wilhelmsson P.K.I."/>
            <person name="Janitza P."/>
            <person name="Kern R."/>
            <person name="Heyl A."/>
            <person name="Rumpler F."/>
            <person name="Villalobos L.I.A.C."/>
            <person name="Clay J.M."/>
            <person name="Skokan R."/>
            <person name="Toyoda A."/>
            <person name="Suzuki Y."/>
            <person name="Kagoshima H."/>
            <person name="Schijlen E."/>
            <person name="Tajeshwar N."/>
            <person name="Catarino B."/>
            <person name="Hetherington A.J."/>
            <person name="Saltykova A."/>
            <person name="Bonnot C."/>
            <person name="Breuninger H."/>
            <person name="Symeonidi A."/>
            <person name="Radhakrishnan G.V."/>
            <person name="Van Nieuwerburgh F."/>
            <person name="Deforce D."/>
            <person name="Chang C."/>
            <person name="Karol K.G."/>
            <person name="Hedrich R."/>
            <person name="Ulvskov P."/>
            <person name="Glockner G."/>
            <person name="Delwiche C.F."/>
            <person name="Petrasek J."/>
            <person name="Van de Peer Y."/>
            <person name="Friml J."/>
            <person name="Beilby M."/>
            <person name="Dolan L."/>
            <person name="Kohara Y."/>
            <person name="Sugano S."/>
            <person name="Fujiyama A."/>
            <person name="Delaux P.-M."/>
            <person name="Quint M."/>
            <person name="TheiBen G."/>
            <person name="Hagemann M."/>
            <person name="Harholt J."/>
            <person name="Dunand C."/>
            <person name="Zachgo S."/>
            <person name="Langdale J."/>
            <person name="Maumus F."/>
            <person name="Straeten D.V.D."/>
            <person name="Gould S.B."/>
            <person name="Rensing S.A."/>
        </authorList>
    </citation>
    <scope>NUCLEOTIDE SEQUENCE [LARGE SCALE GENOMIC DNA]</scope>
    <source>
        <strain evidence="2 3">S276</strain>
    </source>
</reference>
<feature type="compositionally biased region" description="Acidic residues" evidence="1">
    <location>
        <begin position="200"/>
        <end position="230"/>
    </location>
</feature>
<accession>A0A388LL08</accession>
<feature type="compositionally biased region" description="Basic and acidic residues" evidence="1">
    <location>
        <begin position="88"/>
        <end position="99"/>
    </location>
</feature>
<dbReference type="EMBL" id="BFEA01000425">
    <property type="protein sequence ID" value="GBG83010.1"/>
    <property type="molecule type" value="Genomic_DNA"/>
</dbReference>
<keyword evidence="3" id="KW-1185">Reference proteome</keyword>
<proteinExistence type="predicted"/>
<dbReference type="Proteomes" id="UP000265515">
    <property type="component" value="Unassembled WGS sequence"/>
</dbReference>
<name>A0A388LL08_CHABU</name>
<sequence length="564" mass="63612">MGYLMKPMIDETMLLDDKQRLRTMEELNQIGRTTEAAYLENSKVREEAQSETLNHDQKNRTDGGECGEGQGGSTKQSNTTTSLKRKARAGESSESEQSKQGELGTKRVQSRGFKVTRDSQQTLGRQDHEMETEQGGIGVSSPLGEQMETSRQEDGGLNPSKEQEMEEATDQEEVGTNNEREFSEGKSASSAMRPTREGEGGEGEQGEESEESSSEGGWEDVEDEEEEEPETLEIWVNCVQALEWERAVACEVPLAHHKHLRNLKEATGATKGITTTNRFEILKKEKEINEFYAEQYGWKAEHHNNDIQVRNEVYSKQFEWPKTYLPKAMKRSESKRKASYASTKDEGGDEELMEDARRQAAILEVQVNVLKDHNRELGEDTTNSEKIAYVPHKEIEAAARLYARNSPRCRVIIPFKWNEVHKEWEVAIHRSLELVTMDEANCSGQALKGRISEDLSAHAYVIGDWKQEKGDSTDTTGTSQAEDYRPIMFKLKETTKLSDGLIWMPWQVVETIPYGLLGGLVTAEWVATSAALVVKTDASLWKPEYIEKRISRGATRLDLSQTGS</sequence>
<protein>
    <submittedName>
        <fullName evidence="2">Uncharacterized protein</fullName>
    </submittedName>
</protein>
<evidence type="ECO:0000313" key="2">
    <source>
        <dbReference type="EMBL" id="GBG83010.1"/>
    </source>
</evidence>
<evidence type="ECO:0000256" key="1">
    <source>
        <dbReference type="SAM" id="MobiDB-lite"/>
    </source>
</evidence>
<feature type="compositionally biased region" description="Polar residues" evidence="1">
    <location>
        <begin position="73"/>
        <end position="82"/>
    </location>
</feature>
<dbReference type="AlphaFoldDB" id="A0A388LL08"/>